<keyword evidence="2" id="KW-0963">Cytoplasm</keyword>
<sequence>MIGSSDIWALAGDHEEADSGTQRSSVLPRHLSLPPLPRPWPHSPSPCDCVLLCDFEEVAEPQLLFTTPPTPKSRLHAALRLLTGGYQAMLDLGHSGRDFLEDSWAFLGDGASEVCVYARYMRLLDPRTGGGMWPVAMAMVSHDPGKLLQELQHVDEAFSWAAHTLKTGNTHTHTLNTHTLHTDNTHTHTLNTHARTPQQGEGHGEEEEGNGQEEEGQCYEAEPGLLAVVCDWSVYRQAMELLCTIQRSFRGDGSLLAHQRECGRLLPPLWSSYCLFEGTAMQTRHCVFPSPSSSLQGTPYASCVEEVPIRLQAEKHCQSQPSFTLDPMATTLAQQEAVSVETSSQSSGDSIEVLATQRSVIMETAVGMVTNDSVTMETEVEMVTNDSVTMETAVGVDKHSVAMETDWGRAVGGGVAMETGWGRGVIGGMTTGKGAERTDSQDSIEVLSRDSFLPKDSLLQRLSDSVVQEEKKSFLPEDFRAADSLLQGLMGTVVQEEEEWLGHVGSLVQEEEELQGALGSVVQEKAKGQRVLGAVVQEKAEAQGVLGSVVQEKAKAQVVVGSVVVSPCPVTILELCLHDTFQGVFPLVGLLPLCPIGGEDKPDNGRAPLTSPCPCGAVSWRQTRGEAALRLVRGWSHIRHAVFSLLIGRPLVVVGGAKEKVQELVHALEFFLPSTHTYTHTHRVLPWCCRPIHISDLLEYSIIGLNSVVCGTLPSLLNILCVCVFVCSRAVCVVRYHRYLTLLDADHMTLLGPAYRGALIGQLTEPQSHVRGGRTYSLLVQCAFTRLAAQAFHQVFSGQEAVPPQRAADDVRILNFLCDVIKLHLTHHNPSSVLRFNYTHTLTLFR</sequence>
<dbReference type="PANTHER" id="PTHR31334">
    <property type="entry name" value="SMITH-MAGENIS SYNDROME REGION GENE 8 PROTEIN"/>
    <property type="match status" value="1"/>
</dbReference>
<evidence type="ECO:0000256" key="5">
    <source>
        <dbReference type="ARBA" id="ARBA00038137"/>
    </source>
</evidence>
<comment type="caution">
    <text evidence="8">The sequence shown here is derived from an EMBL/GenBank/DDBJ whole genome shotgun (WGS) entry which is preliminary data.</text>
</comment>
<evidence type="ECO:0000256" key="2">
    <source>
        <dbReference type="ARBA" id="ARBA00022490"/>
    </source>
</evidence>
<evidence type="ECO:0000256" key="3">
    <source>
        <dbReference type="ARBA" id="ARBA00022658"/>
    </source>
</evidence>
<feature type="domain" description="UDENN FLCN/SMCR8-type" evidence="7">
    <location>
        <begin position="31"/>
        <end position="822"/>
    </location>
</feature>
<evidence type="ECO:0000256" key="4">
    <source>
        <dbReference type="ARBA" id="ARBA00023006"/>
    </source>
</evidence>
<dbReference type="EMBL" id="JBHFQA010000004">
    <property type="protein sequence ID" value="KAL2099470.1"/>
    <property type="molecule type" value="Genomic_DNA"/>
</dbReference>
<feature type="compositionally biased region" description="Acidic residues" evidence="6">
    <location>
        <begin position="204"/>
        <end position="217"/>
    </location>
</feature>
<protein>
    <recommendedName>
        <fullName evidence="7">UDENN FLCN/SMCR8-type domain-containing protein</fullName>
    </recommendedName>
</protein>
<accession>A0ABD1KK25</accession>
<evidence type="ECO:0000256" key="6">
    <source>
        <dbReference type="SAM" id="MobiDB-lite"/>
    </source>
</evidence>
<dbReference type="PANTHER" id="PTHR31334:SF1">
    <property type="entry name" value="GUANINE NUCLEOTIDE EXCHANGE PROTEIN SMCR8"/>
    <property type="match status" value="1"/>
</dbReference>
<organism evidence="8 9">
    <name type="scientific">Coilia grayii</name>
    <name type="common">Gray's grenadier anchovy</name>
    <dbReference type="NCBI Taxonomy" id="363190"/>
    <lineage>
        <taxon>Eukaryota</taxon>
        <taxon>Metazoa</taxon>
        <taxon>Chordata</taxon>
        <taxon>Craniata</taxon>
        <taxon>Vertebrata</taxon>
        <taxon>Euteleostomi</taxon>
        <taxon>Actinopterygii</taxon>
        <taxon>Neopterygii</taxon>
        <taxon>Teleostei</taxon>
        <taxon>Clupei</taxon>
        <taxon>Clupeiformes</taxon>
        <taxon>Clupeoidei</taxon>
        <taxon>Engraulidae</taxon>
        <taxon>Coilinae</taxon>
        <taxon>Coilia</taxon>
    </lineage>
</organism>
<evidence type="ECO:0000313" key="8">
    <source>
        <dbReference type="EMBL" id="KAL2099470.1"/>
    </source>
</evidence>
<gene>
    <name evidence="8" type="ORF">ACEWY4_003864</name>
</gene>
<keyword evidence="9" id="KW-1185">Reference proteome</keyword>
<dbReference type="GO" id="GO:0006914">
    <property type="term" value="P:autophagy"/>
    <property type="evidence" value="ECO:0007669"/>
    <property type="project" value="UniProtKB-KW"/>
</dbReference>
<keyword evidence="4" id="KW-0072">Autophagy</keyword>
<feature type="region of interest" description="Disordered" evidence="6">
    <location>
        <begin position="177"/>
        <end position="217"/>
    </location>
</feature>
<keyword evidence="3" id="KW-0344">Guanine-nucleotide releasing factor</keyword>
<comment type="similarity">
    <text evidence="5">Belongs to the SMCR8 family.</text>
</comment>
<proteinExistence type="inferred from homology"/>
<evidence type="ECO:0000259" key="7">
    <source>
        <dbReference type="PROSITE" id="PS51834"/>
    </source>
</evidence>
<name>A0ABD1KK25_9TELE</name>
<evidence type="ECO:0000313" key="9">
    <source>
        <dbReference type="Proteomes" id="UP001591681"/>
    </source>
</evidence>
<evidence type="ECO:0000256" key="1">
    <source>
        <dbReference type="ARBA" id="ARBA00004496"/>
    </source>
</evidence>
<dbReference type="GO" id="GO:0005085">
    <property type="term" value="F:guanyl-nucleotide exchange factor activity"/>
    <property type="evidence" value="ECO:0007669"/>
    <property type="project" value="UniProtKB-KW"/>
</dbReference>
<comment type="subcellular location">
    <subcellularLocation>
        <location evidence="1">Cytoplasm</location>
    </subcellularLocation>
</comment>
<dbReference type="PROSITE" id="PS51834">
    <property type="entry name" value="DENN_FLCN_SMCR8"/>
    <property type="match status" value="1"/>
</dbReference>
<dbReference type="GO" id="GO:0005737">
    <property type="term" value="C:cytoplasm"/>
    <property type="evidence" value="ECO:0007669"/>
    <property type="project" value="UniProtKB-SubCell"/>
</dbReference>
<dbReference type="AlphaFoldDB" id="A0ABD1KK25"/>
<dbReference type="Proteomes" id="UP001591681">
    <property type="component" value="Unassembled WGS sequence"/>
</dbReference>
<reference evidence="8 9" key="1">
    <citation type="submission" date="2024-09" db="EMBL/GenBank/DDBJ databases">
        <title>A chromosome-level genome assembly of Gray's grenadier anchovy, Coilia grayii.</title>
        <authorList>
            <person name="Fu Z."/>
        </authorList>
    </citation>
    <scope>NUCLEOTIDE SEQUENCE [LARGE SCALE GENOMIC DNA]</scope>
    <source>
        <strain evidence="8">G4</strain>
        <tissue evidence="8">Muscle</tissue>
    </source>
</reference>
<dbReference type="InterPro" id="IPR037521">
    <property type="entry name" value="FLCN/SMCR8_DENN"/>
</dbReference>